<evidence type="ECO:0000259" key="3">
    <source>
        <dbReference type="PROSITE" id="PS50853"/>
    </source>
</evidence>
<proteinExistence type="predicted"/>
<dbReference type="CDD" id="cd00063">
    <property type="entry name" value="FN3"/>
    <property type="match status" value="1"/>
</dbReference>
<dbReference type="InterPro" id="IPR036116">
    <property type="entry name" value="FN3_sf"/>
</dbReference>
<dbReference type="SMART" id="SM00060">
    <property type="entry name" value="FN3"/>
    <property type="match status" value="2"/>
</dbReference>
<gene>
    <name evidence="4" type="ORF">IX39_02430</name>
</gene>
<evidence type="ECO:0000256" key="1">
    <source>
        <dbReference type="ARBA" id="ARBA00022729"/>
    </source>
</evidence>
<dbReference type="EMBL" id="JPRP01000001">
    <property type="protein sequence ID" value="KFE99541.1"/>
    <property type="molecule type" value="Genomic_DNA"/>
</dbReference>
<dbReference type="PROSITE" id="PS50853">
    <property type="entry name" value="FN3"/>
    <property type="match status" value="2"/>
</dbReference>
<feature type="domain" description="Fibronectin type-III" evidence="3">
    <location>
        <begin position="243"/>
        <end position="338"/>
    </location>
</feature>
<dbReference type="AlphaFoldDB" id="A0A085Z528"/>
<dbReference type="SUPFAM" id="SSF49265">
    <property type="entry name" value="Fibronectin type III"/>
    <property type="match status" value="2"/>
</dbReference>
<evidence type="ECO:0000313" key="4">
    <source>
        <dbReference type="EMBL" id="KFE99541.1"/>
    </source>
</evidence>
<evidence type="ECO:0000313" key="5">
    <source>
        <dbReference type="Proteomes" id="UP000028713"/>
    </source>
</evidence>
<dbReference type="InterPro" id="IPR003961">
    <property type="entry name" value="FN3_dom"/>
</dbReference>
<dbReference type="Proteomes" id="UP000028713">
    <property type="component" value="Unassembled WGS sequence"/>
</dbReference>
<keyword evidence="1 2" id="KW-0732">Signal</keyword>
<keyword evidence="5" id="KW-1185">Reference proteome</keyword>
<organism evidence="4 5">
    <name type="scientific">Chryseobacterium formosense</name>
    <dbReference type="NCBI Taxonomy" id="236814"/>
    <lineage>
        <taxon>Bacteria</taxon>
        <taxon>Pseudomonadati</taxon>
        <taxon>Bacteroidota</taxon>
        <taxon>Flavobacteriia</taxon>
        <taxon>Flavobacteriales</taxon>
        <taxon>Weeksellaceae</taxon>
        <taxon>Chryseobacterium group</taxon>
        <taxon>Chryseobacterium</taxon>
    </lineage>
</organism>
<dbReference type="InterPro" id="IPR013783">
    <property type="entry name" value="Ig-like_fold"/>
</dbReference>
<dbReference type="Pfam" id="PF00041">
    <property type="entry name" value="fn3"/>
    <property type="match status" value="2"/>
</dbReference>
<accession>A0A085Z528</accession>
<feature type="chain" id="PRO_5001800469" description="Fibronectin type-III domain-containing protein" evidence="2">
    <location>
        <begin position="24"/>
        <end position="833"/>
    </location>
</feature>
<name>A0A085Z528_9FLAO</name>
<dbReference type="Pfam" id="PF18962">
    <property type="entry name" value="Por_Secre_tail"/>
    <property type="match status" value="1"/>
</dbReference>
<sequence>MKRNQPALLLGVLGILTSSLAIAQNFQTMPIQSGLNSDVIANGVGSATTSTTTDVDGVSYAFVSQDFSATTTSPALTYGLPANGIVNSVVASTPGLSYVLANYSSNNSLKLSTQNATGTIVFTTPKAAFRLYMLATSGSGASTVSVVVNFTDNTSQTFTGVAVSDWYDATGFAIQGFGRINRDTNALESGNGTNPRLYQSLITLDPANQAKLIQSVTVTKTSTAQGHTNVFAFSVDAYSTCAAPTLNAVGTVTNNSAAVSWTPVTGTTATNYDIYYSTTNTAPTSTTAPILTSITGTSTTIPSLNANTTYYYWVRANCGGATSQSTWSFSGTFKTACGAVTSMTENFDSYATGTTLPDCWVRLVGSTGSLTISATTPASGTRNIYQYSTTSQSTSVAVLPEFNNINAGTHWLRLKARVSTAPGTLNVGYVTNPADASTFTLIQALNVTNVNYGSEYFVAVPTSIPATARLAIRNTADGKSYYYDDVKWEAIPSCVHPSNVSISNATANTVDIAWTAPSTGAASGYEYYYSPVSTVAPTSTTPASGTFAASAVSGTISGLNPNHTYNLWLRSVCSTTNKSEWTYQVAFKTTCAPTPSLFEDLESYGSSVSIVPDCWARIITTNGTQQISSTTPASGIRNLYQYSTSSQNPTIVVLPEFTNINAGTHRLKIKARVSSATGSLNVGYVTSSTDAATFVNIETLSIANTSYASGAEYTVDIPTTVPANARLAVKNTSDSKSYYWDDVTWEPKNSLSTSEAPAKKKLSIYPNPFNNVLFISETENVKTVKVNDVAGRTLKVIENPTKEINLSSLNSGLYLITLYFKDGSQNTVKAIKK</sequence>
<dbReference type="OrthoDB" id="1274898at2"/>
<comment type="caution">
    <text evidence="4">The sequence shown here is derived from an EMBL/GenBank/DDBJ whole genome shotgun (WGS) entry which is preliminary data.</text>
</comment>
<protein>
    <recommendedName>
        <fullName evidence="3">Fibronectin type-III domain-containing protein</fullName>
    </recommendedName>
</protein>
<dbReference type="InterPro" id="IPR026444">
    <property type="entry name" value="Secre_tail"/>
</dbReference>
<dbReference type="RefSeq" id="WP_034673132.1">
    <property type="nucleotide sequence ID" value="NZ_FPAP01000004.1"/>
</dbReference>
<reference evidence="4 5" key="1">
    <citation type="submission" date="2014-07" db="EMBL/GenBank/DDBJ databases">
        <title>Genome of Chryseobacterium formosense LMG 24722.</title>
        <authorList>
            <person name="Pipes S.E."/>
            <person name="Stropko S.J."/>
            <person name="Newman J.D."/>
        </authorList>
    </citation>
    <scope>NUCLEOTIDE SEQUENCE [LARGE SCALE GENOMIC DNA]</scope>
    <source>
        <strain evidence="4 5">LMG 24722</strain>
    </source>
</reference>
<dbReference type="NCBIfam" id="TIGR04183">
    <property type="entry name" value="Por_Secre_tail"/>
    <property type="match status" value="1"/>
</dbReference>
<feature type="domain" description="Fibronectin type-III" evidence="3">
    <location>
        <begin position="496"/>
        <end position="593"/>
    </location>
</feature>
<dbReference type="STRING" id="236814.IX39_02430"/>
<feature type="signal peptide" evidence="2">
    <location>
        <begin position="1"/>
        <end position="23"/>
    </location>
</feature>
<evidence type="ECO:0000256" key="2">
    <source>
        <dbReference type="SAM" id="SignalP"/>
    </source>
</evidence>
<dbReference type="eggNOG" id="COG3291">
    <property type="taxonomic scope" value="Bacteria"/>
</dbReference>
<dbReference type="Gene3D" id="2.60.40.10">
    <property type="entry name" value="Immunoglobulins"/>
    <property type="match status" value="2"/>
</dbReference>